<dbReference type="RefSeq" id="WP_012176827.1">
    <property type="nucleotide sequence ID" value="NC_009952.1"/>
</dbReference>
<feature type="domain" description="Aminotransferase class I/classII large" evidence="7">
    <location>
        <begin position="27"/>
        <end position="386"/>
    </location>
</feature>
<evidence type="ECO:0000256" key="1">
    <source>
        <dbReference type="ARBA" id="ARBA00001933"/>
    </source>
</evidence>
<evidence type="ECO:0000313" key="8">
    <source>
        <dbReference type="EMBL" id="ABV91894.1"/>
    </source>
</evidence>
<dbReference type="EC" id="2.6.1.1" evidence="8"/>
<dbReference type="InterPro" id="IPR004839">
    <property type="entry name" value="Aminotransferase_I/II_large"/>
</dbReference>
<dbReference type="Gene3D" id="3.40.640.10">
    <property type="entry name" value="Type I PLP-dependent aspartate aminotransferase-like (Major domain)"/>
    <property type="match status" value="1"/>
</dbReference>
<evidence type="ECO:0000256" key="4">
    <source>
        <dbReference type="ARBA" id="ARBA00022576"/>
    </source>
</evidence>
<dbReference type="GO" id="GO:0042802">
    <property type="term" value="F:identical protein binding"/>
    <property type="evidence" value="ECO:0007669"/>
    <property type="project" value="TreeGrafter"/>
</dbReference>
<dbReference type="PRINTS" id="PR00799">
    <property type="entry name" value="TRANSAMINASE"/>
</dbReference>
<gene>
    <name evidence="8" type="ordered locus">Dshi_0145</name>
</gene>
<dbReference type="eggNOG" id="COG1448">
    <property type="taxonomic scope" value="Bacteria"/>
</dbReference>
<comment type="cofactor">
    <cofactor evidence="1">
        <name>pyridoxal 5'-phosphate</name>
        <dbReference type="ChEBI" id="CHEBI:597326"/>
    </cofactor>
</comment>
<accession>A8LKQ1</accession>
<evidence type="ECO:0000256" key="6">
    <source>
        <dbReference type="ARBA" id="ARBA00022898"/>
    </source>
</evidence>
<evidence type="ECO:0000256" key="3">
    <source>
        <dbReference type="ARBA" id="ARBA00011738"/>
    </source>
</evidence>
<dbReference type="GO" id="GO:0033585">
    <property type="term" value="P:L-phenylalanine biosynthetic process from chorismate via phenylpyruvate"/>
    <property type="evidence" value="ECO:0007669"/>
    <property type="project" value="TreeGrafter"/>
</dbReference>
<dbReference type="PANTHER" id="PTHR11879">
    <property type="entry name" value="ASPARTATE AMINOTRANSFERASE"/>
    <property type="match status" value="1"/>
</dbReference>
<evidence type="ECO:0000259" key="7">
    <source>
        <dbReference type="Pfam" id="PF00155"/>
    </source>
</evidence>
<dbReference type="EMBL" id="CP000830">
    <property type="protein sequence ID" value="ABV91894.1"/>
    <property type="molecule type" value="Genomic_DNA"/>
</dbReference>
<dbReference type="PANTHER" id="PTHR11879:SF22">
    <property type="entry name" value="ASPARTATE AMINOTRANSFERASE, MITOCHONDRIAL"/>
    <property type="match status" value="1"/>
</dbReference>
<keyword evidence="9" id="KW-1185">Reference proteome</keyword>
<dbReference type="STRING" id="398580.Dshi_0145"/>
<dbReference type="NCBIfam" id="NF006719">
    <property type="entry name" value="PRK09257.1"/>
    <property type="match status" value="1"/>
</dbReference>
<dbReference type="GO" id="GO:0004069">
    <property type="term" value="F:L-aspartate:2-oxoglutarate aminotransferase activity"/>
    <property type="evidence" value="ECO:0007669"/>
    <property type="project" value="UniProtKB-EC"/>
</dbReference>
<dbReference type="OrthoDB" id="9766445at2"/>
<dbReference type="Proteomes" id="UP000006833">
    <property type="component" value="Chromosome"/>
</dbReference>
<dbReference type="Pfam" id="PF00155">
    <property type="entry name" value="Aminotran_1_2"/>
    <property type="match status" value="1"/>
</dbReference>
<keyword evidence="4 8" id="KW-0032">Aminotransferase</keyword>
<reference evidence="9" key="1">
    <citation type="journal article" date="2010" name="ISME J.">
        <title>The complete genome sequence of the algal symbiont Dinoroseobacter shibae: a hitchhiker's guide to life in the sea.</title>
        <authorList>
            <person name="Wagner-Dobler I."/>
            <person name="Ballhausen B."/>
            <person name="Berger M."/>
            <person name="Brinkhoff T."/>
            <person name="Buchholz I."/>
            <person name="Bunk B."/>
            <person name="Cypionka H."/>
            <person name="Daniel R."/>
            <person name="Drepper T."/>
            <person name="Gerdts G."/>
            <person name="Hahnke S."/>
            <person name="Han C."/>
            <person name="Jahn D."/>
            <person name="Kalhoefer D."/>
            <person name="Kiss H."/>
            <person name="Klenk H.P."/>
            <person name="Kyrpides N."/>
            <person name="Liebl W."/>
            <person name="Liesegang H."/>
            <person name="Meincke L."/>
            <person name="Pati A."/>
            <person name="Petersen J."/>
            <person name="Piekarski T."/>
            <person name="Pommerenke C."/>
            <person name="Pradella S."/>
            <person name="Pukall R."/>
            <person name="Rabus R."/>
            <person name="Stackebrandt E."/>
            <person name="Thole S."/>
            <person name="Thompson L."/>
            <person name="Tielen P."/>
            <person name="Tomasch J."/>
            <person name="von Jan M."/>
            <person name="Wanphrut N."/>
            <person name="Wichels A."/>
            <person name="Zech H."/>
            <person name="Simon M."/>
        </authorList>
    </citation>
    <scope>NUCLEOTIDE SEQUENCE [LARGE SCALE GENOMIC DNA]</scope>
    <source>
        <strain evidence="9">DSM 16493 / NCIMB 14021 / DFL 12</strain>
    </source>
</reference>
<dbReference type="InterPro" id="IPR015424">
    <property type="entry name" value="PyrdxlP-dep_Trfase"/>
</dbReference>
<dbReference type="EC" id="2.6.1.57" evidence="8"/>
<keyword evidence="6" id="KW-0663">Pyridoxal phosphate</keyword>
<evidence type="ECO:0000256" key="5">
    <source>
        <dbReference type="ARBA" id="ARBA00022679"/>
    </source>
</evidence>
<dbReference type="SUPFAM" id="SSF53383">
    <property type="entry name" value="PLP-dependent transferases"/>
    <property type="match status" value="1"/>
</dbReference>
<name>A8LKQ1_DINSH</name>
<organism evidence="8 9">
    <name type="scientific">Dinoroseobacter shibae (strain DSM 16493 / NCIMB 14021 / DFL 12)</name>
    <dbReference type="NCBI Taxonomy" id="398580"/>
    <lineage>
        <taxon>Bacteria</taxon>
        <taxon>Pseudomonadati</taxon>
        <taxon>Pseudomonadota</taxon>
        <taxon>Alphaproteobacteria</taxon>
        <taxon>Rhodobacterales</taxon>
        <taxon>Roseobacteraceae</taxon>
        <taxon>Dinoroseobacter</taxon>
    </lineage>
</organism>
<dbReference type="AlphaFoldDB" id="A8LKQ1"/>
<dbReference type="GO" id="GO:0030170">
    <property type="term" value="F:pyridoxal phosphate binding"/>
    <property type="evidence" value="ECO:0007669"/>
    <property type="project" value="InterPro"/>
</dbReference>
<evidence type="ECO:0000313" key="9">
    <source>
        <dbReference type="Proteomes" id="UP000006833"/>
    </source>
</evidence>
<comment type="similarity">
    <text evidence="2">Belongs to the class-I pyridoxal-phosphate-dependent aminotransferase family.</text>
</comment>
<proteinExistence type="inferred from homology"/>
<dbReference type="HOGENOM" id="CLU_032440_0_1_5"/>
<comment type="subunit">
    <text evidence="3">Homodimer.</text>
</comment>
<evidence type="ECO:0000256" key="2">
    <source>
        <dbReference type="ARBA" id="ARBA00007441"/>
    </source>
</evidence>
<dbReference type="InterPro" id="IPR000796">
    <property type="entry name" value="Asp_trans"/>
</dbReference>
<dbReference type="GO" id="GO:0004838">
    <property type="term" value="F:L-tyrosine-2-oxoglutarate transaminase activity"/>
    <property type="evidence" value="ECO:0007669"/>
    <property type="project" value="TreeGrafter"/>
</dbReference>
<dbReference type="InterPro" id="IPR015421">
    <property type="entry name" value="PyrdxlP-dep_Trfase_major"/>
</dbReference>
<dbReference type="InterPro" id="IPR015422">
    <property type="entry name" value="PyrdxlP-dep_Trfase_small"/>
</dbReference>
<dbReference type="GO" id="GO:0005829">
    <property type="term" value="C:cytosol"/>
    <property type="evidence" value="ECO:0007669"/>
    <property type="project" value="TreeGrafter"/>
</dbReference>
<protein>
    <submittedName>
        <fullName evidence="8">Amino-acid aminotransferase</fullName>
        <ecNumber evidence="8">2.6.1.1</ecNumber>
        <ecNumber evidence="8">2.6.1.57</ecNumber>
    </submittedName>
</protein>
<keyword evidence="5 8" id="KW-0808">Transferase</keyword>
<dbReference type="Gene3D" id="3.90.1150.10">
    <property type="entry name" value="Aspartate Aminotransferase, domain 1"/>
    <property type="match status" value="1"/>
</dbReference>
<dbReference type="CDD" id="cd00609">
    <property type="entry name" value="AAT_like"/>
    <property type="match status" value="1"/>
</dbReference>
<dbReference type="KEGG" id="dsh:Dshi_0145"/>
<sequence>MFAHLRPQADDPILVLMRAFQADPRPGKVDLGIGVWRDAEGRTPVFGAVKTAEERLWRTQDTKSYVSFAGDPAFHAAVGDLLLGSVTRPRAVTATTGGTSAVQTLLALSQVARPAAQVWIPAETWPNHRVLAEHLGLATRAFTYLAPEGTGIDREVLLRDLAQAQAGDVVILHACCHNPTGIDPDPELQAEIVDSLARTGAVPLVDCAYLGFGAVPEADAAFLRRLASLPEAMLAFSGSKSFGLYRERVGLALVLLEQPGVVEAVQSQLTRLNRVNYSFPPDHGARVVTEILADPALRTAWEAELAAIRTALSANRQALAKALRARLQSDRFDGLAAQSGMFAMLPLGKERVMRMREDFAVYAVGTGRVNLAGVTPRTTDRVAEAIAAVLRD</sequence>